<dbReference type="EMBL" id="BJCL01000001">
    <property type="protein sequence ID" value="GCL61478.1"/>
    <property type="molecule type" value="Genomic_DNA"/>
</dbReference>
<gene>
    <name evidence="2" type="ORF">AQPW35_05590</name>
</gene>
<organism evidence="2 3">
    <name type="scientific">Pseudaquabacterium pictum</name>
    <dbReference type="NCBI Taxonomy" id="2315236"/>
    <lineage>
        <taxon>Bacteria</taxon>
        <taxon>Pseudomonadati</taxon>
        <taxon>Pseudomonadota</taxon>
        <taxon>Betaproteobacteria</taxon>
        <taxon>Burkholderiales</taxon>
        <taxon>Sphaerotilaceae</taxon>
        <taxon>Pseudaquabacterium</taxon>
    </lineage>
</organism>
<sequence>MRTIILHRWLVTGRDGRRRPTRHLMTEADALATDPTAQLIPGTDEVRHAIEQGHACIAGPSVQSGAGAGAVAAHQARAGCGRVDPA</sequence>
<dbReference type="Proteomes" id="UP000301751">
    <property type="component" value="Unassembled WGS sequence"/>
</dbReference>
<name>A0A480ARV1_9BURK</name>
<feature type="region of interest" description="Disordered" evidence="1">
    <location>
        <begin position="64"/>
        <end position="86"/>
    </location>
</feature>
<proteinExistence type="predicted"/>
<evidence type="ECO:0000313" key="2">
    <source>
        <dbReference type="EMBL" id="GCL61478.1"/>
    </source>
</evidence>
<protein>
    <submittedName>
        <fullName evidence="2">Uncharacterized protein</fullName>
    </submittedName>
</protein>
<evidence type="ECO:0000313" key="3">
    <source>
        <dbReference type="Proteomes" id="UP000301751"/>
    </source>
</evidence>
<keyword evidence="3" id="KW-1185">Reference proteome</keyword>
<dbReference type="RefSeq" id="WP_137731224.1">
    <property type="nucleotide sequence ID" value="NZ_BJCL01000001.1"/>
</dbReference>
<evidence type="ECO:0000256" key="1">
    <source>
        <dbReference type="SAM" id="MobiDB-lite"/>
    </source>
</evidence>
<comment type="caution">
    <text evidence="2">The sequence shown here is derived from an EMBL/GenBank/DDBJ whole genome shotgun (WGS) entry which is preliminary data.</text>
</comment>
<reference evidence="3" key="1">
    <citation type="submission" date="2019-03" db="EMBL/GenBank/DDBJ databases">
        <title>Aquabacterium pictum sp.nov., the first bacteriochlorophyll a-containing freshwater bacterium in the genus Aquabacterium of the class Betaproteobacteria.</title>
        <authorList>
            <person name="Hirose S."/>
            <person name="Tank M."/>
            <person name="Hara E."/>
            <person name="Tamaki H."/>
            <person name="Takaichi S."/>
            <person name="Haruta S."/>
            <person name="Hanada S."/>
        </authorList>
    </citation>
    <scope>NUCLEOTIDE SEQUENCE [LARGE SCALE GENOMIC DNA]</scope>
    <source>
        <strain evidence="3">W35</strain>
    </source>
</reference>
<dbReference type="AlphaFoldDB" id="A0A480ARV1"/>
<accession>A0A480ARV1</accession>